<evidence type="ECO:0000313" key="2">
    <source>
        <dbReference type="Proteomes" id="UP000215305"/>
    </source>
</evidence>
<dbReference type="STRING" id="41047.A0A397HPS3"/>
<proteinExistence type="predicted"/>
<dbReference type="EMBL" id="NKHU02000028">
    <property type="protein sequence ID" value="RHZ63586.1"/>
    <property type="molecule type" value="Genomic_DNA"/>
</dbReference>
<dbReference type="OrthoDB" id="4364812at2759"/>
<dbReference type="Proteomes" id="UP000215305">
    <property type="component" value="Unassembled WGS sequence"/>
</dbReference>
<gene>
    <name evidence="1" type="ORF">CDV56_104769</name>
</gene>
<dbReference type="RefSeq" id="XP_026617192.1">
    <property type="nucleotide sequence ID" value="XM_026758388.1"/>
</dbReference>
<reference evidence="1" key="1">
    <citation type="submission" date="2018-08" db="EMBL/GenBank/DDBJ databases">
        <title>Draft genome sequence of azole-resistant Aspergillus thermomutatus (Neosartorya pseudofischeri) strain HMR AF 39, isolated from a human nasal aspirate.</title>
        <authorList>
            <person name="Parent-Michaud M."/>
            <person name="Dufresne P.J."/>
            <person name="Fournier E."/>
            <person name="Martineau C."/>
            <person name="Moreira S."/>
            <person name="Perkins V."/>
            <person name="De Repentigny L."/>
            <person name="Dufresne S.F."/>
        </authorList>
    </citation>
    <scope>NUCLEOTIDE SEQUENCE [LARGE SCALE GENOMIC DNA]</scope>
    <source>
        <strain evidence="1">HMR AF 39</strain>
    </source>
</reference>
<dbReference type="AlphaFoldDB" id="A0A397HPS3"/>
<organism evidence="1 2">
    <name type="scientific">Aspergillus thermomutatus</name>
    <name type="common">Neosartorya pseudofischeri</name>
    <dbReference type="NCBI Taxonomy" id="41047"/>
    <lineage>
        <taxon>Eukaryota</taxon>
        <taxon>Fungi</taxon>
        <taxon>Dikarya</taxon>
        <taxon>Ascomycota</taxon>
        <taxon>Pezizomycotina</taxon>
        <taxon>Eurotiomycetes</taxon>
        <taxon>Eurotiomycetidae</taxon>
        <taxon>Eurotiales</taxon>
        <taxon>Aspergillaceae</taxon>
        <taxon>Aspergillus</taxon>
        <taxon>Aspergillus subgen. Fumigati</taxon>
    </lineage>
</organism>
<name>A0A397HPS3_ASPTH</name>
<sequence length="299" mass="33098">MSGETLEIDADYGRLPFDIFISHTGTLGSQCQRRQSGTVGGTRLGMAEADAIGTLGMSFVSPCSKIAGGLTAPSQPYQHRAESETSPPEISEEIRRVLATHQTVHERNISLVSSAGWQTVWLRTCYDADLVSKYEELKWRSEVPGEGVSENKILDDPALYNFNDGSEDSWRQVIVRVPGITDFHGIIDMNGDGSDLQYKSGQNDEYMVAQAEEESKEVWRDLARAQLRIQAGLYLLDREAIESGVIKILWLDEHGNIAWDNRLDPCNCRLEGLTSSLLSSISLVELANYNGTRGALIEN</sequence>
<keyword evidence="2" id="KW-1185">Reference proteome</keyword>
<accession>A0A397HPS3</accession>
<dbReference type="GeneID" id="38126743"/>
<evidence type="ECO:0000313" key="1">
    <source>
        <dbReference type="EMBL" id="RHZ63586.1"/>
    </source>
</evidence>
<protein>
    <submittedName>
        <fullName evidence="1">Uncharacterized protein</fullName>
    </submittedName>
</protein>
<dbReference type="VEuPathDB" id="FungiDB:CDV56_104769"/>
<comment type="caution">
    <text evidence="1">The sequence shown here is derived from an EMBL/GenBank/DDBJ whole genome shotgun (WGS) entry which is preliminary data.</text>
</comment>